<dbReference type="InterPro" id="IPR002825">
    <property type="entry name" value="Pept_S49_ser-pept_pro"/>
</dbReference>
<dbReference type="NCBIfam" id="NF047768">
    <property type="entry name" value="Clp_like_SDH"/>
    <property type="match status" value="1"/>
</dbReference>
<name>A0A172T4U9_FERPE</name>
<proteinExistence type="predicted"/>
<keyword evidence="1" id="KW-0812">Transmembrane</keyword>
<dbReference type="SUPFAM" id="SSF52096">
    <property type="entry name" value="ClpP/crotonase"/>
    <property type="match status" value="1"/>
</dbReference>
<evidence type="ECO:0000313" key="3">
    <source>
        <dbReference type="Proteomes" id="UP000077096"/>
    </source>
</evidence>
<reference evidence="2 3" key="1">
    <citation type="submission" date="2014-08" db="EMBL/GenBank/DDBJ databases">
        <title>Fervidobacterium pennivorans DYC genome.</title>
        <authorList>
            <person name="Wushke S."/>
        </authorList>
    </citation>
    <scope>NUCLEOTIDE SEQUENCE [LARGE SCALE GENOMIC DNA]</scope>
    <source>
        <strain evidence="2 3">DYC</strain>
    </source>
</reference>
<dbReference type="Proteomes" id="UP000077096">
    <property type="component" value="Chromosome"/>
</dbReference>
<dbReference type="PANTHER" id="PTHR35984">
    <property type="entry name" value="PERIPLASMIC SERINE PROTEASE"/>
    <property type="match status" value="1"/>
</dbReference>
<organism evidence="2 3">
    <name type="scientific">Fervidobacterium pennivorans</name>
    <dbReference type="NCBI Taxonomy" id="93466"/>
    <lineage>
        <taxon>Bacteria</taxon>
        <taxon>Thermotogati</taxon>
        <taxon>Thermotogota</taxon>
        <taxon>Thermotogae</taxon>
        <taxon>Thermotogales</taxon>
        <taxon>Fervidobacteriaceae</taxon>
        <taxon>Fervidobacterium</taxon>
    </lineage>
</organism>
<feature type="transmembrane region" description="Helical" evidence="1">
    <location>
        <begin position="6"/>
        <end position="25"/>
    </location>
</feature>
<dbReference type="PATRIC" id="fig|93466.3.peg.1830"/>
<dbReference type="InterPro" id="IPR029045">
    <property type="entry name" value="ClpP/crotonase-like_dom_sf"/>
</dbReference>
<dbReference type="OrthoDB" id="9806253at2"/>
<sequence length="275" mass="31150">MVDIFTIIFQIFWMVLIFSSFAPLFKNFSLHSARDAIIRQIEQKRKSRVITLIHRQELFSFFGFGIRKFIDIEDSEEVLRAIKMTPDDMPIDFIIHTPGGLVLAAEQIANALRKHKGKVTVFVPHYAMSGGTLIALAADEIVMDDNAVLGPVDPQLGQYPAASILSVVEKKNINDIDDQTLILADIAQKAMKQMKEYVTELLKEKYPDKAEKIAEDLVSGKWTHDYPITVEKARELGIKISTDMPKEIYALMSLYKNPSSGRPSVNYVPINYKED</sequence>
<evidence type="ECO:0008006" key="4">
    <source>
        <dbReference type="Google" id="ProtNLM"/>
    </source>
</evidence>
<dbReference type="EMBL" id="CP011393">
    <property type="protein sequence ID" value="ANE42001.1"/>
    <property type="molecule type" value="Genomic_DNA"/>
</dbReference>
<dbReference type="Pfam" id="PF01972">
    <property type="entry name" value="SDH_protease"/>
    <property type="match status" value="1"/>
</dbReference>
<protein>
    <recommendedName>
        <fullName evidence="4">ClpP class periplasmic serine protease</fullName>
    </recommendedName>
</protein>
<dbReference type="PANTHER" id="PTHR35984:SF1">
    <property type="entry name" value="PERIPLASMIC SERINE PROTEASE"/>
    <property type="match status" value="1"/>
</dbReference>
<keyword evidence="1" id="KW-1133">Transmembrane helix</keyword>
<dbReference type="Gene3D" id="3.90.226.10">
    <property type="entry name" value="2-enoyl-CoA Hydratase, Chain A, domain 1"/>
    <property type="match status" value="1"/>
</dbReference>
<evidence type="ECO:0000256" key="1">
    <source>
        <dbReference type="SAM" id="Phobius"/>
    </source>
</evidence>
<accession>A0A172T4U9</accession>
<evidence type="ECO:0000313" key="2">
    <source>
        <dbReference type="EMBL" id="ANE42001.1"/>
    </source>
</evidence>
<dbReference type="KEGG" id="fng:JM64_08700"/>
<dbReference type="GO" id="GO:0016020">
    <property type="term" value="C:membrane"/>
    <property type="evidence" value="ECO:0007669"/>
    <property type="project" value="InterPro"/>
</dbReference>
<keyword evidence="1" id="KW-0472">Membrane</keyword>
<gene>
    <name evidence="2" type="ORF">JM64_08700</name>
</gene>
<dbReference type="AlphaFoldDB" id="A0A172T4U9"/>